<sequence length="130" mass="15583">MRLFLFALYTECHFLLKFIEITIYHAEVAQLVERRPSKLNVVSLRVTRSLVFRSKLKPHFLKLFLFALYTECHFLLKFIEITFYHAEVAQLVERQPSKLNVVSLRVTRTLVFRSKLKPHFLEAFFICIIY</sequence>
<reference evidence="2" key="2">
    <citation type="submission" date="2012-03" db="EMBL/GenBank/DDBJ databases">
        <title>Complete genome sequence of Flavobacterium indicum GPTSA100-9T, isolated from warm spring water.</title>
        <authorList>
            <person name="Barbier P."/>
            <person name="Houel A."/>
            <person name="Loux V."/>
            <person name="Poulain J."/>
            <person name="Bernardet J.-F."/>
            <person name="Touchon M."/>
            <person name="Duchaud E."/>
        </authorList>
    </citation>
    <scope>NUCLEOTIDE SEQUENCE [LARGE SCALE GENOMIC DNA]</scope>
    <source>
        <strain evidence="2">DSM 17447 / CIP 109464 / GPTSA100-9</strain>
    </source>
</reference>
<dbReference type="HOGENOM" id="CLU_1934917_0_0_10"/>
<protein>
    <submittedName>
        <fullName evidence="1">Uncharacterized protein</fullName>
    </submittedName>
</protein>
<keyword evidence="2" id="KW-1185">Reference proteome</keyword>
<dbReference type="EMBL" id="HE774682">
    <property type="protein sequence ID" value="CCG54251.1"/>
    <property type="molecule type" value="Genomic_DNA"/>
</dbReference>
<dbReference type="KEGG" id="fin:KQS_11695"/>
<organism evidence="1 2">
    <name type="scientific">Flavobacterium indicum (strain DSM 17447 / CIP 109464 / GPTSA100-9)</name>
    <dbReference type="NCBI Taxonomy" id="1094466"/>
    <lineage>
        <taxon>Bacteria</taxon>
        <taxon>Pseudomonadati</taxon>
        <taxon>Bacteroidota</taxon>
        <taxon>Flavobacteriia</taxon>
        <taxon>Flavobacteriales</taxon>
        <taxon>Flavobacteriaceae</taxon>
        <taxon>Flavobacterium</taxon>
    </lineage>
</organism>
<evidence type="ECO:0000313" key="1">
    <source>
        <dbReference type="EMBL" id="CCG54251.1"/>
    </source>
</evidence>
<evidence type="ECO:0000313" key="2">
    <source>
        <dbReference type="Proteomes" id="UP000007599"/>
    </source>
</evidence>
<accession>H8XR17</accession>
<name>H8XR17_FLAIG</name>
<dbReference type="AlphaFoldDB" id="H8XR17"/>
<reference evidence="1 2" key="1">
    <citation type="journal article" date="2012" name="J. Bacteriol.">
        <title>Complete Genome Sequence of Flavobacterium indicum GPSTA100-9T, Isolated from Warm Spring Water.</title>
        <authorList>
            <person name="Barbier P."/>
            <person name="Houel A."/>
            <person name="Loux V."/>
            <person name="Poulain J."/>
            <person name="Bernardet J.F."/>
            <person name="Touchon M."/>
            <person name="Duchaud E."/>
        </authorList>
    </citation>
    <scope>NUCLEOTIDE SEQUENCE [LARGE SCALE GENOMIC DNA]</scope>
    <source>
        <strain evidence="2">DSM 17447 / CIP 109464 / GPTSA100-9</strain>
    </source>
</reference>
<proteinExistence type="predicted"/>
<gene>
    <name evidence="1" type="ordered locus">KQS_11695</name>
</gene>
<dbReference type="PATRIC" id="fig|1094466.5.peg.2288"/>
<dbReference type="Proteomes" id="UP000007599">
    <property type="component" value="Chromosome I"/>
</dbReference>